<dbReference type="RefSeq" id="WP_183010127.1">
    <property type="nucleotide sequence ID" value="NZ_JABEQP010000015.1"/>
</dbReference>
<comment type="caution">
    <text evidence="8">The sequence shown here is derived from an EMBL/GenBank/DDBJ whole genome shotgun (WGS) entry which is preliminary data.</text>
</comment>
<feature type="transmembrane region" description="Helical" evidence="7">
    <location>
        <begin position="206"/>
        <end position="224"/>
    </location>
</feature>
<evidence type="ECO:0000256" key="3">
    <source>
        <dbReference type="ARBA" id="ARBA00022475"/>
    </source>
</evidence>
<dbReference type="GO" id="GO:0016020">
    <property type="term" value="C:membrane"/>
    <property type="evidence" value="ECO:0007669"/>
    <property type="project" value="UniProtKB-SubCell"/>
</dbReference>
<feature type="transmembrane region" description="Helical" evidence="7">
    <location>
        <begin position="67"/>
        <end position="90"/>
    </location>
</feature>
<keyword evidence="2" id="KW-0813">Transport</keyword>
<evidence type="ECO:0000256" key="2">
    <source>
        <dbReference type="ARBA" id="ARBA00022448"/>
    </source>
</evidence>
<protein>
    <submittedName>
        <fullName evidence="8">Permease</fullName>
    </submittedName>
</protein>
<feature type="transmembrane region" description="Helical" evidence="7">
    <location>
        <begin position="35"/>
        <end position="55"/>
    </location>
</feature>
<dbReference type="GO" id="GO:0055085">
    <property type="term" value="P:transmembrane transport"/>
    <property type="evidence" value="ECO:0007669"/>
    <property type="project" value="InterPro"/>
</dbReference>
<sequence length="316" mass="33000">MSSTIIEALLPIVVTLLMGYLAGWNHRFSGDQAAILNRMVMLFALPLNLFAGIMATPRDQVLSAGPLLFVITLGMVGSYVVVLGFGRYALHRPIGVAALEALAISGPAVPFVGVPVLGHIFGSASAVPIAVASLLMNLIQVPLTLIFLAAGDSAQPTAAGTPDRANFGGYVLRACKEPVVWAPLSALVLVLCGLTMPRALRGSLTLLGQSTGGVALFASGIILFSRRVMCDGQVVRATLAKNILVPAITWGTALVLGLSPALTQESVVTMAIPTASIAVMLAVQYQVAEREMASILFFTTILSVLTMGGFIWLTSL</sequence>
<evidence type="ECO:0000256" key="4">
    <source>
        <dbReference type="ARBA" id="ARBA00022692"/>
    </source>
</evidence>
<evidence type="ECO:0000256" key="5">
    <source>
        <dbReference type="ARBA" id="ARBA00022989"/>
    </source>
</evidence>
<name>A0A7W4PIC7_9PROT</name>
<dbReference type="EMBL" id="JABEQP010000015">
    <property type="protein sequence ID" value="MBB2199147.1"/>
    <property type="molecule type" value="Genomic_DNA"/>
</dbReference>
<evidence type="ECO:0000256" key="7">
    <source>
        <dbReference type="SAM" id="Phobius"/>
    </source>
</evidence>
<dbReference type="Proteomes" id="UP000530320">
    <property type="component" value="Unassembled WGS sequence"/>
</dbReference>
<feature type="transmembrane region" description="Helical" evidence="7">
    <location>
        <begin position="268"/>
        <end position="288"/>
    </location>
</feature>
<evidence type="ECO:0000313" key="9">
    <source>
        <dbReference type="Proteomes" id="UP000530320"/>
    </source>
</evidence>
<feature type="transmembrane region" description="Helical" evidence="7">
    <location>
        <begin position="127"/>
        <end position="150"/>
    </location>
</feature>
<feature type="transmembrane region" description="Helical" evidence="7">
    <location>
        <begin position="244"/>
        <end position="262"/>
    </location>
</feature>
<feature type="transmembrane region" description="Helical" evidence="7">
    <location>
        <begin position="179"/>
        <end position="200"/>
    </location>
</feature>
<dbReference type="PANTHER" id="PTHR36838:SF1">
    <property type="entry name" value="SLR1864 PROTEIN"/>
    <property type="match status" value="1"/>
</dbReference>
<evidence type="ECO:0000256" key="6">
    <source>
        <dbReference type="ARBA" id="ARBA00023136"/>
    </source>
</evidence>
<proteinExistence type="predicted"/>
<evidence type="ECO:0000313" key="8">
    <source>
        <dbReference type="EMBL" id="MBB2199147.1"/>
    </source>
</evidence>
<evidence type="ECO:0000256" key="1">
    <source>
        <dbReference type="ARBA" id="ARBA00004141"/>
    </source>
</evidence>
<keyword evidence="3" id="KW-1003">Cell membrane</keyword>
<reference evidence="8 9" key="1">
    <citation type="submission" date="2020-04" db="EMBL/GenBank/DDBJ databases">
        <title>Description of novel Gluconacetobacter.</title>
        <authorList>
            <person name="Sombolestani A."/>
        </authorList>
    </citation>
    <scope>NUCLEOTIDE SEQUENCE [LARGE SCALE GENOMIC DNA]</scope>
    <source>
        <strain evidence="8 9">LMG 22058</strain>
    </source>
</reference>
<dbReference type="AlphaFoldDB" id="A0A7W4PIC7"/>
<dbReference type="InterPro" id="IPR004776">
    <property type="entry name" value="Mem_transp_PIN-like"/>
</dbReference>
<accession>A0A7W4PIC7</accession>
<organism evidence="8 9">
    <name type="scientific">Gluconacetobacter dulcium</name>
    <dbReference type="NCBI Taxonomy" id="2729096"/>
    <lineage>
        <taxon>Bacteria</taxon>
        <taxon>Pseudomonadati</taxon>
        <taxon>Pseudomonadota</taxon>
        <taxon>Alphaproteobacteria</taxon>
        <taxon>Acetobacterales</taxon>
        <taxon>Acetobacteraceae</taxon>
        <taxon>Gluconacetobacter</taxon>
    </lineage>
</organism>
<feature type="transmembrane region" description="Helical" evidence="7">
    <location>
        <begin position="295"/>
        <end position="313"/>
    </location>
</feature>
<comment type="subcellular location">
    <subcellularLocation>
        <location evidence="1">Membrane</location>
        <topology evidence="1">Multi-pass membrane protein</topology>
    </subcellularLocation>
</comment>
<dbReference type="Pfam" id="PF03547">
    <property type="entry name" value="Mem_trans"/>
    <property type="match status" value="1"/>
</dbReference>
<keyword evidence="4 7" id="KW-0812">Transmembrane</keyword>
<gene>
    <name evidence="8" type="ORF">HLH44_17160</name>
</gene>
<keyword evidence="6 7" id="KW-0472">Membrane</keyword>
<dbReference type="PANTHER" id="PTHR36838">
    <property type="entry name" value="AUXIN EFFLUX CARRIER FAMILY PROTEIN"/>
    <property type="match status" value="1"/>
</dbReference>
<feature type="transmembrane region" description="Helical" evidence="7">
    <location>
        <begin position="6"/>
        <end position="23"/>
    </location>
</feature>
<feature type="transmembrane region" description="Helical" evidence="7">
    <location>
        <begin position="102"/>
        <end position="121"/>
    </location>
</feature>
<keyword evidence="5 7" id="KW-1133">Transmembrane helix</keyword>